<protein>
    <submittedName>
        <fullName evidence="8">Oligopeptide transport system substrate-binding protein</fullName>
    </submittedName>
</protein>
<dbReference type="PANTHER" id="PTHR30290:SF10">
    <property type="entry name" value="PERIPLASMIC OLIGOPEPTIDE-BINDING PROTEIN-RELATED"/>
    <property type="match status" value="1"/>
</dbReference>
<dbReference type="Gene3D" id="3.90.76.10">
    <property type="entry name" value="Dipeptide-binding Protein, Domain 1"/>
    <property type="match status" value="1"/>
</dbReference>
<evidence type="ECO:0000256" key="6">
    <source>
        <dbReference type="SAM" id="SignalP"/>
    </source>
</evidence>
<evidence type="ECO:0000256" key="1">
    <source>
        <dbReference type="ARBA" id="ARBA00004196"/>
    </source>
</evidence>
<dbReference type="CDD" id="cd00995">
    <property type="entry name" value="PBP2_NikA_DppA_OppA_like"/>
    <property type="match status" value="1"/>
</dbReference>
<organism evidence="8 9">
    <name type="scientific">Actinophytocola algeriensis</name>
    <dbReference type="NCBI Taxonomy" id="1768010"/>
    <lineage>
        <taxon>Bacteria</taxon>
        <taxon>Bacillati</taxon>
        <taxon>Actinomycetota</taxon>
        <taxon>Actinomycetes</taxon>
        <taxon>Pseudonocardiales</taxon>
        <taxon>Pseudonocardiaceae</taxon>
    </lineage>
</organism>
<feature type="chain" id="PRO_5038865516" evidence="6">
    <location>
        <begin position="23"/>
        <end position="568"/>
    </location>
</feature>
<dbReference type="Proteomes" id="UP000520767">
    <property type="component" value="Unassembled WGS sequence"/>
</dbReference>
<evidence type="ECO:0000313" key="9">
    <source>
        <dbReference type="Proteomes" id="UP000520767"/>
    </source>
</evidence>
<feature type="signal peptide" evidence="6">
    <location>
        <begin position="1"/>
        <end position="22"/>
    </location>
</feature>
<evidence type="ECO:0000259" key="7">
    <source>
        <dbReference type="Pfam" id="PF00496"/>
    </source>
</evidence>
<proteinExistence type="inferred from homology"/>
<dbReference type="GO" id="GO:0042597">
    <property type="term" value="C:periplasmic space"/>
    <property type="evidence" value="ECO:0007669"/>
    <property type="project" value="UniProtKB-ARBA"/>
</dbReference>
<dbReference type="PIRSF" id="PIRSF002741">
    <property type="entry name" value="MppA"/>
    <property type="match status" value="1"/>
</dbReference>
<dbReference type="GO" id="GO:0015833">
    <property type="term" value="P:peptide transport"/>
    <property type="evidence" value="ECO:0007669"/>
    <property type="project" value="TreeGrafter"/>
</dbReference>
<name>A0A7W7VIY7_9PSEU</name>
<keyword evidence="4 6" id="KW-0732">Signal</keyword>
<dbReference type="PROSITE" id="PS51257">
    <property type="entry name" value="PROKAR_LIPOPROTEIN"/>
    <property type="match status" value="1"/>
</dbReference>
<dbReference type="PANTHER" id="PTHR30290">
    <property type="entry name" value="PERIPLASMIC BINDING COMPONENT OF ABC TRANSPORTER"/>
    <property type="match status" value="1"/>
</dbReference>
<dbReference type="InterPro" id="IPR039424">
    <property type="entry name" value="SBP_5"/>
</dbReference>
<dbReference type="Pfam" id="PF00496">
    <property type="entry name" value="SBP_bac_5"/>
    <property type="match status" value="1"/>
</dbReference>
<keyword evidence="3" id="KW-0813">Transport</keyword>
<comment type="subcellular location">
    <subcellularLocation>
        <location evidence="1">Cell envelope</location>
    </subcellularLocation>
</comment>
<dbReference type="AlphaFoldDB" id="A0A7W7VIY7"/>
<accession>A0A7W7VIY7</accession>
<comment type="similarity">
    <text evidence="2">Belongs to the bacterial solute-binding protein 5 family.</text>
</comment>
<dbReference type="Gene3D" id="3.10.105.10">
    <property type="entry name" value="Dipeptide-binding Protein, Domain 3"/>
    <property type="match status" value="1"/>
</dbReference>
<dbReference type="InterPro" id="IPR000914">
    <property type="entry name" value="SBP_5_dom"/>
</dbReference>
<dbReference type="RefSeq" id="WP_184815926.1">
    <property type="nucleotide sequence ID" value="NZ_JACHJQ010000011.1"/>
</dbReference>
<dbReference type="Gene3D" id="3.40.190.10">
    <property type="entry name" value="Periplasmic binding protein-like II"/>
    <property type="match status" value="1"/>
</dbReference>
<dbReference type="GO" id="GO:0043190">
    <property type="term" value="C:ATP-binding cassette (ABC) transporter complex"/>
    <property type="evidence" value="ECO:0007669"/>
    <property type="project" value="InterPro"/>
</dbReference>
<evidence type="ECO:0000313" key="8">
    <source>
        <dbReference type="EMBL" id="MBB4911938.1"/>
    </source>
</evidence>
<feature type="domain" description="Solute-binding protein family 5" evidence="7">
    <location>
        <begin position="102"/>
        <end position="476"/>
    </location>
</feature>
<gene>
    <name evidence="8" type="ORF">FHR82_008209</name>
</gene>
<dbReference type="GO" id="GO:1904680">
    <property type="term" value="F:peptide transmembrane transporter activity"/>
    <property type="evidence" value="ECO:0007669"/>
    <property type="project" value="TreeGrafter"/>
</dbReference>
<evidence type="ECO:0000256" key="5">
    <source>
        <dbReference type="SAM" id="MobiDB-lite"/>
    </source>
</evidence>
<evidence type="ECO:0000256" key="3">
    <source>
        <dbReference type="ARBA" id="ARBA00022448"/>
    </source>
</evidence>
<sequence>MRKQAWLRAAAGLTAAALVLTACSQKSNEGSGDSDGGDSAPSAGWPETPDVEIKDGKPGGTFRFGITEPTAIDPYNGQESEGLLVTKQLFTGLVQADPDGNIEPGVADKWEANDDCSQWTFDLKTGTKFHNGEEVNSESFKRGWERVSAKASASEVAYHLTGIEGFDEMQAGTANALSGVDASDPAKLVVKLTDPNCEWYVRTVHPVFSPVPSTAGAPATNTAYVEAPIGNGPFMMDGPWQHDVGIKLKRFEDYSIGHKAYLDSVEITITANGSQDEYAGYQNGTFDWARMPTPVLEQARATYEPQNQWITRNTNGMNYLLVMGTQKPLDDVKARKALSMAIDRDAIINGVFKGSMTPATAFVPPVFPDAFQEGLCEACTFNLDEAKKLAKEAGLAEGTELNFQFNVDAGHEEWTAAIKDQLETNLGLKVNLSGVQFPDLLNNEQQPGASGIYRAAWGADYPTPSNFLQPLLSTEAIGAGPSEPTTGDNRGRYSNEKFDQLLKDGFATKDEAERIKKFQEAEKIAIGDDQALIPLWYRTQHRLANTEKFINLRMDFSENPDLYEISIK</sequence>
<reference evidence="8 9" key="1">
    <citation type="submission" date="2020-08" db="EMBL/GenBank/DDBJ databases">
        <title>Genomic Encyclopedia of Type Strains, Phase III (KMG-III): the genomes of soil and plant-associated and newly described type strains.</title>
        <authorList>
            <person name="Whitman W."/>
        </authorList>
    </citation>
    <scope>NUCLEOTIDE SEQUENCE [LARGE SCALE GENOMIC DNA]</scope>
    <source>
        <strain evidence="8 9">CECT 8960</strain>
    </source>
</reference>
<dbReference type="EMBL" id="JACHJQ010000011">
    <property type="protein sequence ID" value="MBB4911938.1"/>
    <property type="molecule type" value="Genomic_DNA"/>
</dbReference>
<evidence type="ECO:0000256" key="2">
    <source>
        <dbReference type="ARBA" id="ARBA00005695"/>
    </source>
</evidence>
<evidence type="ECO:0000256" key="4">
    <source>
        <dbReference type="ARBA" id="ARBA00022729"/>
    </source>
</evidence>
<dbReference type="InterPro" id="IPR030678">
    <property type="entry name" value="Peptide/Ni-bd"/>
</dbReference>
<dbReference type="GO" id="GO:0030313">
    <property type="term" value="C:cell envelope"/>
    <property type="evidence" value="ECO:0007669"/>
    <property type="project" value="UniProtKB-SubCell"/>
</dbReference>
<comment type="caution">
    <text evidence="8">The sequence shown here is derived from an EMBL/GenBank/DDBJ whole genome shotgun (WGS) entry which is preliminary data.</text>
</comment>
<keyword evidence="9" id="KW-1185">Reference proteome</keyword>
<feature type="region of interest" description="Disordered" evidence="5">
    <location>
        <begin position="26"/>
        <end position="59"/>
    </location>
</feature>
<dbReference type="SUPFAM" id="SSF53850">
    <property type="entry name" value="Periplasmic binding protein-like II"/>
    <property type="match status" value="1"/>
</dbReference>